<keyword evidence="1" id="KW-0812">Transmembrane</keyword>
<evidence type="ECO:0008006" key="4">
    <source>
        <dbReference type="Google" id="ProtNLM"/>
    </source>
</evidence>
<keyword evidence="1" id="KW-1133">Transmembrane helix</keyword>
<comment type="caution">
    <text evidence="2">The sequence shown here is derived from an EMBL/GenBank/DDBJ whole genome shotgun (WGS) entry which is preliminary data.</text>
</comment>
<dbReference type="EMBL" id="SDMP01000013">
    <property type="protein sequence ID" value="RYR23041.1"/>
    <property type="molecule type" value="Genomic_DNA"/>
</dbReference>
<keyword evidence="3" id="KW-1185">Reference proteome</keyword>
<sequence length="129" mass="14730">MARTRKSRPTTQALTLNLSRFRVFVWPSFSFICQNVSVSPSFFESLSISLESHLSHTRRRLVVRLADVSSFVTRPSSSSHSLQSRPWAPRRQRQRQLVGSWLASSLSVGSSSLAVFWFLFVVVAWTVDR</sequence>
<gene>
    <name evidence="2" type="ORF">Ahy_B03g068314</name>
</gene>
<name>A0A445A9A8_ARAHY</name>
<reference evidence="2 3" key="1">
    <citation type="submission" date="2019-01" db="EMBL/GenBank/DDBJ databases">
        <title>Sequencing of cultivated peanut Arachis hypogaea provides insights into genome evolution and oil improvement.</title>
        <authorList>
            <person name="Chen X."/>
        </authorList>
    </citation>
    <scope>NUCLEOTIDE SEQUENCE [LARGE SCALE GENOMIC DNA]</scope>
    <source>
        <strain evidence="3">cv. Fuhuasheng</strain>
        <tissue evidence="2">Leaves</tissue>
    </source>
</reference>
<feature type="transmembrane region" description="Helical" evidence="1">
    <location>
        <begin position="100"/>
        <end position="127"/>
    </location>
</feature>
<evidence type="ECO:0000313" key="2">
    <source>
        <dbReference type="EMBL" id="RYR23041.1"/>
    </source>
</evidence>
<evidence type="ECO:0000256" key="1">
    <source>
        <dbReference type="SAM" id="Phobius"/>
    </source>
</evidence>
<protein>
    <recommendedName>
        <fullName evidence="4">Transmembrane protein</fullName>
    </recommendedName>
</protein>
<evidence type="ECO:0000313" key="3">
    <source>
        <dbReference type="Proteomes" id="UP000289738"/>
    </source>
</evidence>
<organism evidence="2 3">
    <name type="scientific">Arachis hypogaea</name>
    <name type="common">Peanut</name>
    <dbReference type="NCBI Taxonomy" id="3818"/>
    <lineage>
        <taxon>Eukaryota</taxon>
        <taxon>Viridiplantae</taxon>
        <taxon>Streptophyta</taxon>
        <taxon>Embryophyta</taxon>
        <taxon>Tracheophyta</taxon>
        <taxon>Spermatophyta</taxon>
        <taxon>Magnoliopsida</taxon>
        <taxon>eudicotyledons</taxon>
        <taxon>Gunneridae</taxon>
        <taxon>Pentapetalae</taxon>
        <taxon>rosids</taxon>
        <taxon>fabids</taxon>
        <taxon>Fabales</taxon>
        <taxon>Fabaceae</taxon>
        <taxon>Papilionoideae</taxon>
        <taxon>50 kb inversion clade</taxon>
        <taxon>dalbergioids sensu lato</taxon>
        <taxon>Dalbergieae</taxon>
        <taxon>Pterocarpus clade</taxon>
        <taxon>Arachis</taxon>
    </lineage>
</organism>
<keyword evidence="1" id="KW-0472">Membrane</keyword>
<accession>A0A445A9A8</accession>
<dbReference type="Proteomes" id="UP000289738">
    <property type="component" value="Chromosome B03"/>
</dbReference>
<dbReference type="AlphaFoldDB" id="A0A445A9A8"/>
<proteinExistence type="predicted"/>